<gene>
    <name evidence="6" type="primary">BOD1L1</name>
</gene>
<evidence type="ECO:0000256" key="1">
    <source>
        <dbReference type="ARBA" id="ARBA00004286"/>
    </source>
</evidence>
<feature type="region of interest" description="Disordered" evidence="4">
    <location>
        <begin position="403"/>
        <end position="462"/>
    </location>
</feature>
<feature type="compositionally biased region" description="Polar residues" evidence="4">
    <location>
        <begin position="1080"/>
        <end position="1091"/>
    </location>
</feature>
<feature type="compositionally biased region" description="Basic and acidic residues" evidence="4">
    <location>
        <begin position="2914"/>
        <end position="2926"/>
    </location>
</feature>
<feature type="compositionally biased region" description="Basic and acidic residues" evidence="4">
    <location>
        <begin position="1323"/>
        <end position="1335"/>
    </location>
</feature>
<feature type="compositionally biased region" description="Polar residues" evidence="4">
    <location>
        <begin position="1738"/>
        <end position="1755"/>
    </location>
</feature>
<feature type="region of interest" description="Disordered" evidence="4">
    <location>
        <begin position="2558"/>
        <end position="2594"/>
    </location>
</feature>
<feature type="compositionally biased region" description="Low complexity" evidence="4">
    <location>
        <begin position="1126"/>
        <end position="1139"/>
    </location>
</feature>
<feature type="region of interest" description="Disordered" evidence="4">
    <location>
        <begin position="208"/>
        <end position="386"/>
    </location>
</feature>
<feature type="compositionally biased region" description="Basic and acidic residues" evidence="4">
    <location>
        <begin position="792"/>
        <end position="840"/>
    </location>
</feature>
<comment type="similarity">
    <text evidence="2">Belongs to the BOD1 family.</text>
</comment>
<feature type="compositionally biased region" description="Basic and acidic residues" evidence="4">
    <location>
        <begin position="2725"/>
        <end position="2741"/>
    </location>
</feature>
<sequence>PPTCPNPRLLIRVPKVLQPPAPTCFQPPISALLYSLIQTNWMPANAPDPTFSHSVSLCFCCWLFVQGPPFQLPVPAYQNLRQRVDNFVANHLATHTWSPHLNKNQLRNNIRQQVLKSGMLESGIDRIISQVVDPKINHTFRPQVEKAVHEFLATLNHKEEASGSTAPDDEKPDSSIITQGVPVPGPSANVANDAMSILETITSLNQEASAARASTETSNAKTSERVSKKLPSQPSIDTSTEKEKTSEDIADKEKPIPDSAGEGQETAPKPEEFTDLPCPIEEIKNHTKESNNSVLLNKDVQQESSDQKNKSTDKGEKKPESNDKGERKKEKKEKTEKKFDHSKRNEDLQKVKEEKQTKEKEIECSKLPSEKNSNKPKTIEGTKEDCSLIDSDVDGLTDITVSSVHTSDLSSFEEDTEEEVLMSDSMEEGEITSDDEEKNKQNKTKTQTSDPSEGKAKSVRHAYVHKPYLYSKYYSDSDDELTVEQRRQSIAKEKEERLLRRQINREKLEEKRKQKAEKTKSSKAKNQGKNSVDLEGSSAKSVEPKTPRIKEVLKERKVLEKKVALSKKRKKDSSLNIKVDFSIAHILTFIFLQHCEKEKVSSSKDLKHVHAKSEPSKPARRLSESLHSADENKNESKIEREHKRRTSTPVVVEGAQEEPDTRDGKRQAERSEIGTEEPQKQKSTLKNEKHLKKDDSETAHVKSLPKKETKSSKEKPEKDKTLSEDKLSTKHKYKGDSMHKAGDETELHSSEKGLKMDENIQKQNQQTKLSSDEKTERKSKHKNERKLSILGKDGKPVSEYIIKTDENVRKENNKKERHISAEKTKAEHKSRRSSDSKIQKDSLSSKQHGIALQRRSESYSEDKCDTDSTNLDSNPKPEEVVHKEKRRTKSLLEEKLTLKSKPKSQGKQLKVVETELQESVTKQVATPKPDKEKNTEEIDPDRQRKSKVEDKPSEEIGVEVVLDSAASSAHGTQKDSSHRTKLPLAKEKYKADKDSGSSRPERKLSDGHKSRTLKHGSKEMKRKEENKSDDKDGKEVDSNHEKARGNSSVLEKKLSRRLCEYRRGSLSQEMTKGEEKPAANSLSTPNSSSVQKPKKSSDTTVMPEQEPMEIDSEPSVENVFEVSKTQDGSSNSSQQGSDSENVMKQKTNIVLKDELRTSTVDSKTAAPACKSGRGTGVTGNSEKHADHKGTVTKKVHIQSAVSKLNPGEKEPIQQGTHETNTDSETSHRLLSRAPSENDRTQKNLKNTTTLTEEHVAQGNADHEHSPNLDPSPSLSSVTVIPQKESCDADVSPLIDKRTVLEGGTASTSLVEHSDIPNQSLTLRESEVPRTSDSKESGAVSTVDTLAKASMDSRRHIPEGFQPAVLHTTQGKVIVPVGSKLMDVNTENENAHKEGSFMDMARKESDFNTEPSSKETTRVVLENEKDAETVKLKCSSGPGEMENKSVVFEGRTESSEVDTSAGNNAASLVLQQRNGETADGTTGSGRAEKTSFATSTARKDEGVPLNTVKAGDATTTSSETGEGEVAVPCTSIEADEGFITGACSKNNPLHTGAEASEYTVFAAAEEGGSVVTEGFAESETFLTSTKEGESGECAMAESEERAVGPVTAHEVTVEDDVNSGVTEEKDDAVTSAGSEEKCDGSSRTDSEMAEGTVTFISEVESDGAVTSAGTEIREGSLSSEEVDGFQRNLTRMGPKKETEGTVTCTGAERRSATSVMCPVTGAKRQEEHVVTGAAVALVSNDTPPGTSAPQEGNASVNDGAEGESAVTSTGITEEDGEGLGSCTGSEEGSEGFPLSSESEDNGESAMDSTVAKEATNVPSVAAGPCDDEGIVTSTGAKEEDEEGEGVVTSTGRGNEIGHASTCTGTEEESEGLSICGSAEEGDSQIGTAAGHVGAEAGATITNASESNVDSMSGAEKGMKHREICFSAKGIVESSVTSVAAGKGEVAPVPEGGEGPMTSAASGQSDSLLTRKEKVDDTTISTGLVGGSYKVLASRAVPECEAGHTSPMDNEECDGLMASTASDSVTNQTCLAGGKSPGKGLMISTSTTHDYSTQLSTVTAVEEGHSSVLRTGENKEGTRISMEEFEAPMPSAVSGDESQLPAMRNEEKDECAMISTSIGEEFEVPISSATTITCAESQQPVATMEESAQDSGLVSTDDFEGPMPSAATAVESPLASTSKEEKDECALISTSIAEECEASISGVLAESEKVRPTTVGLEEKDGSAIISTSSGEDCEGPVSSAAPQEDVQPSVTRAEEISDTTMISTSTSEGREAVMMGAPPQDDEPPDAARMEDLSDAAIISTSTAECVLAPAGLDRLDENPRTASSVDGKAQPSAHRMSKGEAPRPCLMCANSCPHPGPPAGGRAAGTEEGRRRVAVYEPSAAGGPPGAAQASEEGCRRDGSCEVPLVRKGQSESNLGLINAAERSVWLSSVPRRRGSQEVAAAGHSTCWAGRDLQRGVDSPENLAGPEQRAGLTTEDPSLGICCLPAVSPGAKNTDDMLPARDTAVEPSSPEQSWPTAPVNTTTECINGQESEIGPCHALVLPAAYNVALSAPNYEHDLTVKGDHNDKRLVQRSSEKTEDGNGMRKSSQEEVDLKVPPEENLHDIEKNHETLTAPASPCGRKPSGVGKLLSAVVHINFLAYGFFFRYSLKSIAERCLGSTVSEASAFDDNPDVLDSKIETAQRQCSETEPQDIKVFFPRINFKFWGNLISSLSAVSADEYSSGEAAGEKTEQNDDDNVKSQEEDQPVIIKRKRGRPRKHPLETALKTSKYLLCFRFTCKTFSRGAWLVECNESNKETTTLQERGISNDDGEEKTVASVRRRGRKPKRSLTLSDDAESSEPERKRQKSVSEATEDKKDQDSEEDEEEEEEDEPSGATTRSTTRSEAQRRHHSKPSARAASTFGSPETISARNRQILAKEKLSTREKVSKSPPLGRSKAQLSPSSKRKREASPPGARTRGQQRVEEAPLKKAKR</sequence>
<feature type="region of interest" description="Disordered" evidence="4">
    <location>
        <begin position="158"/>
        <end position="190"/>
    </location>
</feature>
<accession>A0A8C7A0J4</accession>
<dbReference type="GO" id="GO:0005694">
    <property type="term" value="C:chromosome"/>
    <property type="evidence" value="ECO:0007669"/>
    <property type="project" value="UniProtKB-SubCell"/>
</dbReference>
<feature type="compositionally biased region" description="Basic and acidic residues" evidence="4">
    <location>
        <begin position="1251"/>
        <end position="1266"/>
    </location>
</feature>
<keyword evidence="7" id="KW-1185">Reference proteome</keyword>
<reference evidence="6" key="2">
    <citation type="submission" date="2025-09" db="UniProtKB">
        <authorList>
            <consortium name="Ensembl"/>
        </authorList>
    </citation>
    <scope>IDENTIFICATION</scope>
</reference>
<feature type="region of interest" description="Disordered" evidence="4">
    <location>
        <begin position="1735"/>
        <end position="1879"/>
    </location>
</feature>
<reference evidence="6" key="1">
    <citation type="submission" date="2025-08" db="UniProtKB">
        <authorList>
            <consortium name="Ensembl"/>
        </authorList>
    </citation>
    <scope>IDENTIFICATION</scope>
</reference>
<evidence type="ECO:0000313" key="6">
    <source>
        <dbReference type="Ensembl" id="ENSNVIP00000000066.1"/>
    </source>
</evidence>
<evidence type="ECO:0000256" key="3">
    <source>
        <dbReference type="ARBA" id="ARBA00022454"/>
    </source>
</evidence>
<feature type="compositionally biased region" description="Polar residues" evidence="4">
    <location>
        <begin position="1305"/>
        <end position="1322"/>
    </location>
</feature>
<feature type="compositionally biased region" description="Low complexity" evidence="4">
    <location>
        <begin position="1267"/>
        <end position="1276"/>
    </location>
</feature>
<feature type="region of interest" description="Disordered" evidence="4">
    <location>
        <begin position="2722"/>
        <end position="2743"/>
    </location>
</feature>
<dbReference type="InterPro" id="IPR055264">
    <property type="entry name" value="BOD1/SHG1_dom"/>
</dbReference>
<feature type="region of interest" description="Disordered" evidence="4">
    <location>
        <begin position="490"/>
        <end position="553"/>
    </location>
</feature>
<evidence type="ECO:0000256" key="4">
    <source>
        <dbReference type="SAM" id="MobiDB-lite"/>
    </source>
</evidence>
<feature type="compositionally biased region" description="Basic and acidic residues" evidence="4">
    <location>
        <begin position="659"/>
        <end position="760"/>
    </location>
</feature>
<feature type="compositionally biased region" description="Acidic residues" evidence="4">
    <location>
        <begin position="411"/>
        <end position="436"/>
    </location>
</feature>
<dbReference type="Ensembl" id="ENSNVIT00000000087.1">
    <property type="protein sequence ID" value="ENSNVIP00000000066.1"/>
    <property type="gene ID" value="ENSNVIG00000000056.1"/>
</dbReference>
<feature type="compositionally biased region" description="Basic and acidic residues" evidence="4">
    <location>
        <begin position="239"/>
        <end position="256"/>
    </location>
</feature>
<feature type="region of interest" description="Disordered" evidence="4">
    <location>
        <begin position="1305"/>
        <end position="1341"/>
    </location>
</feature>
<feature type="region of interest" description="Disordered" evidence="4">
    <location>
        <begin position="2314"/>
        <end position="2340"/>
    </location>
</feature>
<dbReference type="InterPro" id="IPR043244">
    <property type="entry name" value="BOD1L1"/>
</dbReference>
<feature type="region of interest" description="Disordered" evidence="4">
    <location>
        <begin position="2222"/>
        <end position="2250"/>
    </location>
</feature>
<feature type="region of interest" description="Disordered" evidence="4">
    <location>
        <begin position="1943"/>
        <end position="1965"/>
    </location>
</feature>
<feature type="compositionally biased region" description="Acidic residues" evidence="4">
    <location>
        <begin position="2858"/>
        <end position="2871"/>
    </location>
</feature>
<dbReference type="Pfam" id="PF05205">
    <property type="entry name" value="COMPASS-Shg1"/>
    <property type="match status" value="1"/>
</dbReference>
<feature type="domain" description="BOD1/SHG1" evidence="5">
    <location>
        <begin position="75"/>
        <end position="145"/>
    </location>
</feature>
<feature type="compositionally biased region" description="Basic and acidic residues" evidence="4">
    <location>
        <begin position="1016"/>
        <end position="1063"/>
    </location>
</feature>
<organism evidence="6 7">
    <name type="scientific">Neovison vison</name>
    <name type="common">American mink</name>
    <name type="synonym">Mustela vison</name>
    <dbReference type="NCBI Taxonomy" id="452646"/>
    <lineage>
        <taxon>Eukaryota</taxon>
        <taxon>Metazoa</taxon>
        <taxon>Chordata</taxon>
        <taxon>Craniata</taxon>
        <taxon>Vertebrata</taxon>
        <taxon>Euteleostomi</taxon>
        <taxon>Mammalia</taxon>
        <taxon>Eutheria</taxon>
        <taxon>Laurasiatheria</taxon>
        <taxon>Carnivora</taxon>
        <taxon>Caniformia</taxon>
        <taxon>Musteloidea</taxon>
        <taxon>Mustelidae</taxon>
        <taxon>Mustelinae</taxon>
        <taxon>Neogale</taxon>
    </lineage>
</organism>
<dbReference type="GeneTree" id="ENSGT00940000156198"/>
<feature type="region of interest" description="Disordered" evidence="4">
    <location>
        <begin position="1616"/>
        <end position="1713"/>
    </location>
</feature>
<feature type="compositionally biased region" description="Basic and acidic residues" evidence="4">
    <location>
        <begin position="490"/>
        <end position="520"/>
    </location>
</feature>
<feature type="compositionally biased region" description="Low complexity" evidence="4">
    <location>
        <begin position="208"/>
        <end position="220"/>
    </location>
</feature>
<feature type="compositionally biased region" description="Polar residues" evidence="4">
    <location>
        <begin position="2899"/>
        <end position="2910"/>
    </location>
</feature>
<feature type="compositionally biased region" description="Basic and acidic residues" evidence="4">
    <location>
        <begin position="600"/>
        <end position="641"/>
    </location>
</feature>
<feature type="compositionally biased region" description="Basic and acidic residues" evidence="4">
    <location>
        <begin position="542"/>
        <end position="553"/>
    </location>
</feature>
<dbReference type="Proteomes" id="UP000694425">
    <property type="component" value="Unplaced"/>
</dbReference>
<feature type="compositionally biased region" description="Polar residues" evidence="4">
    <location>
        <begin position="2873"/>
        <end position="2882"/>
    </location>
</feature>
<feature type="compositionally biased region" description="Basic and acidic residues" evidence="4">
    <location>
        <begin position="305"/>
        <end position="386"/>
    </location>
</feature>
<comment type="subcellular location">
    <subcellularLocation>
        <location evidence="1">Chromosome</location>
    </subcellularLocation>
</comment>
<name>A0A8C7A0J4_NEOVI</name>
<evidence type="ECO:0000259" key="5">
    <source>
        <dbReference type="Pfam" id="PF05205"/>
    </source>
</evidence>
<feature type="compositionally biased region" description="Basic residues" evidence="4">
    <location>
        <begin position="2817"/>
        <end position="2826"/>
    </location>
</feature>
<feature type="compositionally biased region" description="Basic and acidic residues" evidence="4">
    <location>
        <begin position="854"/>
        <end position="866"/>
    </location>
</feature>
<feature type="compositionally biased region" description="Basic and acidic residues" evidence="4">
    <location>
        <begin position="972"/>
        <end position="1009"/>
    </location>
</feature>
<feature type="compositionally biased region" description="Polar residues" evidence="4">
    <location>
        <begin position="1470"/>
        <end position="1480"/>
    </location>
</feature>
<dbReference type="PANTHER" id="PTHR47391:SF1">
    <property type="entry name" value="BIORIENTATION OF CHROMOSOMES IN CELL DIVISION 1 LIKE 1"/>
    <property type="match status" value="1"/>
</dbReference>
<proteinExistence type="inferred from homology"/>
<dbReference type="PANTHER" id="PTHR47391">
    <property type="entry name" value="BIORIENTATION OF CHROMOSOMES IN CELL DIVISION 1 LIKE 1"/>
    <property type="match status" value="1"/>
</dbReference>
<evidence type="ECO:0000313" key="7">
    <source>
        <dbReference type="Proteomes" id="UP000694425"/>
    </source>
</evidence>
<feature type="region of interest" description="Disordered" evidence="4">
    <location>
        <begin position="2794"/>
        <end position="2971"/>
    </location>
</feature>
<feature type="compositionally biased region" description="Basic and acidic residues" evidence="4">
    <location>
        <begin position="928"/>
        <end position="954"/>
    </location>
</feature>
<feature type="region of interest" description="Disordered" evidence="4">
    <location>
        <begin position="1470"/>
        <end position="1498"/>
    </location>
</feature>
<keyword evidence="3" id="KW-0158">Chromosome</keyword>
<feature type="region of interest" description="Disordered" evidence="4">
    <location>
        <begin position="600"/>
        <end position="1278"/>
    </location>
</feature>
<feature type="compositionally biased region" description="Basic and acidic residues" evidence="4">
    <location>
        <begin position="1633"/>
        <end position="1645"/>
    </location>
</feature>
<protein>
    <submittedName>
        <fullName evidence="6">Biorientation of chromosomes in cell division 1 like 1</fullName>
    </submittedName>
</protein>
<evidence type="ECO:0000256" key="2">
    <source>
        <dbReference type="ARBA" id="ARBA00008463"/>
    </source>
</evidence>
<feature type="compositionally biased region" description="Basic and acidic residues" evidence="4">
    <location>
        <begin position="2959"/>
        <end position="2971"/>
    </location>
</feature>